<dbReference type="EMBL" id="GGEC01064936">
    <property type="protein sequence ID" value="MBX45420.1"/>
    <property type="molecule type" value="Transcribed_RNA"/>
</dbReference>
<proteinExistence type="predicted"/>
<organism evidence="1">
    <name type="scientific">Rhizophora mucronata</name>
    <name type="common">Asiatic mangrove</name>
    <dbReference type="NCBI Taxonomy" id="61149"/>
    <lineage>
        <taxon>Eukaryota</taxon>
        <taxon>Viridiplantae</taxon>
        <taxon>Streptophyta</taxon>
        <taxon>Embryophyta</taxon>
        <taxon>Tracheophyta</taxon>
        <taxon>Spermatophyta</taxon>
        <taxon>Magnoliopsida</taxon>
        <taxon>eudicotyledons</taxon>
        <taxon>Gunneridae</taxon>
        <taxon>Pentapetalae</taxon>
        <taxon>rosids</taxon>
        <taxon>fabids</taxon>
        <taxon>Malpighiales</taxon>
        <taxon>Rhizophoraceae</taxon>
        <taxon>Rhizophora</taxon>
    </lineage>
</organism>
<evidence type="ECO:0000313" key="1">
    <source>
        <dbReference type="EMBL" id="MBX45420.1"/>
    </source>
</evidence>
<reference evidence="1" key="1">
    <citation type="submission" date="2018-02" db="EMBL/GenBank/DDBJ databases">
        <title>Rhizophora mucronata_Transcriptome.</title>
        <authorList>
            <person name="Meera S.P."/>
            <person name="Sreeshan A."/>
            <person name="Augustine A."/>
        </authorList>
    </citation>
    <scope>NUCLEOTIDE SEQUENCE</scope>
    <source>
        <tissue evidence="1">Leaf</tissue>
    </source>
</reference>
<accession>A0A2P2NSN1</accession>
<name>A0A2P2NSN1_RHIMU</name>
<sequence length="25" mass="3082">MQSSHRRIQLPRFRPTSMSLCCIFW</sequence>
<protein>
    <submittedName>
        <fullName evidence="1">Uncharacterized protein</fullName>
    </submittedName>
</protein>
<dbReference type="AlphaFoldDB" id="A0A2P2NSN1"/>